<proteinExistence type="predicted"/>
<dbReference type="Proteomes" id="UP000604046">
    <property type="component" value="Unassembled WGS sequence"/>
</dbReference>
<dbReference type="AlphaFoldDB" id="A0A812Q2X7"/>
<gene>
    <name evidence="1" type="primary">C27B7.6</name>
    <name evidence="1" type="ORF">SNAT2548_LOCUS20353</name>
</gene>
<comment type="caution">
    <text evidence="1">The sequence shown here is derived from an EMBL/GenBank/DDBJ whole genome shotgun (WGS) entry which is preliminary data.</text>
</comment>
<evidence type="ECO:0000313" key="2">
    <source>
        <dbReference type="Proteomes" id="UP000604046"/>
    </source>
</evidence>
<reference evidence="1" key="1">
    <citation type="submission" date="2021-02" db="EMBL/GenBank/DDBJ databases">
        <authorList>
            <person name="Dougan E. K."/>
            <person name="Rhodes N."/>
            <person name="Thang M."/>
            <person name="Chan C."/>
        </authorList>
    </citation>
    <scope>NUCLEOTIDE SEQUENCE</scope>
</reference>
<name>A0A812Q2X7_9DINO</name>
<evidence type="ECO:0000313" key="1">
    <source>
        <dbReference type="EMBL" id="CAE7372656.1"/>
    </source>
</evidence>
<keyword evidence="2" id="KW-1185">Reference proteome</keyword>
<organism evidence="1 2">
    <name type="scientific">Symbiodinium natans</name>
    <dbReference type="NCBI Taxonomy" id="878477"/>
    <lineage>
        <taxon>Eukaryota</taxon>
        <taxon>Sar</taxon>
        <taxon>Alveolata</taxon>
        <taxon>Dinophyceae</taxon>
        <taxon>Suessiales</taxon>
        <taxon>Symbiodiniaceae</taxon>
        <taxon>Symbiodinium</taxon>
    </lineage>
</organism>
<protein>
    <submittedName>
        <fullName evidence="1">C27B7.6 protein</fullName>
    </submittedName>
</protein>
<accession>A0A812Q2X7</accession>
<sequence length="177" mass="19004">MTHRPCNAVAGCFVVWLCILVPKPRPVLFASLRLDARALQDLRAGRARNSTKQVVPKRRRFAPNSPAERLLWTLGCELWSAGRDMALAGGSVAKGEIGASPAEFLSGPTATTSHLPTFLGNGGSALQDAGAALLDGAWRRAWRRLEAASRTSQEYWPASGFTGLIDLVFIVADTLCS</sequence>
<dbReference type="EMBL" id="CAJNDS010002207">
    <property type="protein sequence ID" value="CAE7372656.1"/>
    <property type="molecule type" value="Genomic_DNA"/>
</dbReference>